<protein>
    <submittedName>
        <fullName evidence="8">Putative membrane protein YeaQ/YmgE (Transglycosylase-associated protein family)</fullName>
    </submittedName>
</protein>
<comment type="subcellular location">
    <subcellularLocation>
        <location evidence="1">Cell membrane</location>
        <topology evidence="1">Multi-pass membrane protein</topology>
    </subcellularLocation>
</comment>
<dbReference type="EMBL" id="QAYG01000005">
    <property type="protein sequence ID" value="PTW60261.1"/>
    <property type="molecule type" value="Genomic_DNA"/>
</dbReference>
<evidence type="ECO:0000313" key="8">
    <source>
        <dbReference type="EMBL" id="PTW60261.1"/>
    </source>
</evidence>
<keyword evidence="9" id="KW-1185">Reference proteome</keyword>
<evidence type="ECO:0000256" key="6">
    <source>
        <dbReference type="ARBA" id="ARBA00023136"/>
    </source>
</evidence>
<sequence length="84" mass="9021">MHMYGFGWFLTIVIGALAGWIAEKIMKANHGLLLNIVLGILGAVIANALLFRLIGHTMAGFIGQLAVAVGGACLLIFLFRAIRR</sequence>
<evidence type="ECO:0000256" key="2">
    <source>
        <dbReference type="ARBA" id="ARBA00011006"/>
    </source>
</evidence>
<dbReference type="Pfam" id="PF04226">
    <property type="entry name" value="Transgly_assoc"/>
    <property type="match status" value="1"/>
</dbReference>
<reference evidence="8 9" key="1">
    <citation type="submission" date="2018-04" db="EMBL/GenBank/DDBJ databases">
        <title>Genomic Encyclopedia of Archaeal and Bacterial Type Strains, Phase II (KMG-II): from individual species to whole genera.</title>
        <authorList>
            <person name="Goeker M."/>
        </authorList>
    </citation>
    <scope>NUCLEOTIDE SEQUENCE [LARGE SCALE GENOMIC DNA]</scope>
    <source>
        <strain evidence="8 9">DSM 23382</strain>
    </source>
</reference>
<dbReference type="PANTHER" id="PTHR33884">
    <property type="entry name" value="UPF0410 PROTEIN YMGE"/>
    <property type="match status" value="1"/>
</dbReference>
<evidence type="ECO:0000256" key="7">
    <source>
        <dbReference type="SAM" id="Phobius"/>
    </source>
</evidence>
<feature type="transmembrane region" description="Helical" evidence="7">
    <location>
        <begin position="34"/>
        <end position="55"/>
    </location>
</feature>
<dbReference type="AlphaFoldDB" id="A0A2T5V952"/>
<feature type="transmembrane region" description="Helical" evidence="7">
    <location>
        <begin position="6"/>
        <end position="22"/>
    </location>
</feature>
<dbReference type="Proteomes" id="UP000244081">
    <property type="component" value="Unassembled WGS sequence"/>
</dbReference>
<name>A0A2T5V952_9HYPH</name>
<dbReference type="RefSeq" id="WP_428977112.1">
    <property type="nucleotide sequence ID" value="NZ_QAYG01000005.1"/>
</dbReference>
<keyword evidence="6 7" id="KW-0472">Membrane</keyword>
<dbReference type="PANTHER" id="PTHR33884:SF3">
    <property type="entry name" value="UPF0410 PROTEIN YMGE"/>
    <property type="match status" value="1"/>
</dbReference>
<accession>A0A2T5V952</accession>
<comment type="similarity">
    <text evidence="2">Belongs to the UPF0410 family.</text>
</comment>
<dbReference type="InterPro" id="IPR007341">
    <property type="entry name" value="Transgly_assoc"/>
</dbReference>
<keyword evidence="3" id="KW-1003">Cell membrane</keyword>
<feature type="transmembrane region" description="Helical" evidence="7">
    <location>
        <begin position="61"/>
        <end position="82"/>
    </location>
</feature>
<evidence type="ECO:0000256" key="3">
    <source>
        <dbReference type="ARBA" id="ARBA00022475"/>
    </source>
</evidence>
<evidence type="ECO:0000256" key="4">
    <source>
        <dbReference type="ARBA" id="ARBA00022692"/>
    </source>
</evidence>
<evidence type="ECO:0000256" key="1">
    <source>
        <dbReference type="ARBA" id="ARBA00004651"/>
    </source>
</evidence>
<evidence type="ECO:0000313" key="9">
    <source>
        <dbReference type="Proteomes" id="UP000244081"/>
    </source>
</evidence>
<evidence type="ECO:0000256" key="5">
    <source>
        <dbReference type="ARBA" id="ARBA00022989"/>
    </source>
</evidence>
<proteinExistence type="inferred from homology"/>
<dbReference type="GO" id="GO:0005886">
    <property type="term" value="C:plasma membrane"/>
    <property type="evidence" value="ECO:0007669"/>
    <property type="project" value="UniProtKB-SubCell"/>
</dbReference>
<gene>
    <name evidence="8" type="ORF">C8N35_105265</name>
</gene>
<keyword evidence="5 7" id="KW-1133">Transmembrane helix</keyword>
<comment type="caution">
    <text evidence="8">The sequence shown here is derived from an EMBL/GenBank/DDBJ whole genome shotgun (WGS) entry which is preliminary data.</text>
</comment>
<organism evidence="8 9">
    <name type="scientific">Breoghania corrubedonensis</name>
    <dbReference type="NCBI Taxonomy" id="665038"/>
    <lineage>
        <taxon>Bacteria</taxon>
        <taxon>Pseudomonadati</taxon>
        <taxon>Pseudomonadota</taxon>
        <taxon>Alphaproteobacteria</taxon>
        <taxon>Hyphomicrobiales</taxon>
        <taxon>Stappiaceae</taxon>
        <taxon>Breoghania</taxon>
    </lineage>
</organism>
<keyword evidence="4 7" id="KW-0812">Transmembrane</keyword>